<evidence type="ECO:0000256" key="6">
    <source>
        <dbReference type="ARBA" id="ARBA00023235"/>
    </source>
</evidence>
<dbReference type="GO" id="GO:0006006">
    <property type="term" value="P:glucose metabolic process"/>
    <property type="evidence" value="ECO:0007669"/>
    <property type="project" value="TreeGrafter"/>
</dbReference>
<dbReference type="WBParaSite" id="MCU_012017-RA">
    <property type="protein sequence ID" value="MCU_012017-RA"/>
    <property type="gene ID" value="MCU_012017"/>
</dbReference>
<feature type="binding site" evidence="11">
    <location>
        <position position="283"/>
    </location>
    <ligand>
        <name>beta-D-galactose</name>
        <dbReference type="ChEBI" id="CHEBI:27667"/>
    </ligand>
</feature>
<dbReference type="PROSITE" id="PS00545">
    <property type="entry name" value="ALDOSE_1_EPIMERASE"/>
    <property type="match status" value="1"/>
</dbReference>
<dbReference type="Gene3D" id="2.70.98.10">
    <property type="match status" value="1"/>
</dbReference>
<comment type="function">
    <text evidence="8">Mutarotase that catalyzes the interconversion of beta-D-galactose and alpha-D-galactose during galactose metabolism. Beta-D-galactose is metabolized in the liver into glucose 1-phosphate, the primary metabolic fuel, by the action of four enzymes that constitute the Leloir pathway: GALM, GALK1 (galactokinase), GALT (galactose-1-phosphate uridylyltransferase) and GALE (UDP-galactose-4'-epimerase). Involved in the maintenance of the equilibrium between the beta- and alpha-anomers of galactose, therefore ensuring a sufficient supply of the alpha-anomer for GALK1. Also active on D-glucose although shows a preference for galactose over glucose.</text>
</comment>
<evidence type="ECO:0000256" key="2">
    <source>
        <dbReference type="ARBA" id="ARBA00001712"/>
    </source>
</evidence>
<comment type="pathway">
    <text evidence="4 9">Carbohydrate metabolism; hexose metabolism.</text>
</comment>
<dbReference type="InterPro" id="IPR014718">
    <property type="entry name" value="GH-type_carb-bd"/>
</dbReference>
<dbReference type="AlphaFoldDB" id="A0A0R3UAI3"/>
<evidence type="ECO:0000256" key="3">
    <source>
        <dbReference type="ARBA" id="ARBA00004947"/>
    </source>
</evidence>
<feature type="binding site" evidence="12">
    <location>
        <begin position="210"/>
        <end position="212"/>
    </location>
    <ligand>
        <name>beta-D-galactose</name>
        <dbReference type="ChEBI" id="CHEBI:27667"/>
    </ligand>
</feature>
<keyword evidence="6 9" id="KW-0413">Isomerase</keyword>
<comment type="catalytic activity">
    <reaction evidence="1 9">
        <text>alpha-D-glucose = beta-D-glucose</text>
        <dbReference type="Rhea" id="RHEA:10264"/>
        <dbReference type="ChEBI" id="CHEBI:15903"/>
        <dbReference type="ChEBI" id="CHEBI:17925"/>
        <dbReference type="EC" id="5.1.3.3"/>
    </reaction>
</comment>
<evidence type="ECO:0000256" key="7">
    <source>
        <dbReference type="ARBA" id="ARBA00023277"/>
    </source>
</evidence>
<dbReference type="STRING" id="53468.A0A0R3UAI3"/>
<dbReference type="InterPro" id="IPR011013">
    <property type="entry name" value="Gal_mutarotase_sf_dom"/>
</dbReference>
<evidence type="ECO:0000256" key="5">
    <source>
        <dbReference type="ARBA" id="ARBA00006206"/>
    </source>
</evidence>
<dbReference type="OrthoDB" id="274691at2759"/>
<evidence type="ECO:0000256" key="10">
    <source>
        <dbReference type="PIRSR" id="PIRSR005096-1"/>
    </source>
</evidence>
<evidence type="ECO:0000256" key="8">
    <source>
        <dbReference type="ARBA" id="ARBA00045743"/>
    </source>
</evidence>
<evidence type="ECO:0000313" key="15">
    <source>
        <dbReference type="WBParaSite" id="MCU_012017-RA"/>
    </source>
</evidence>
<dbReference type="InterPro" id="IPR008183">
    <property type="entry name" value="Aldose_1/G6P_1-epimerase"/>
</dbReference>
<dbReference type="EMBL" id="UXSR01001110">
    <property type="protein sequence ID" value="VDD77929.1"/>
    <property type="molecule type" value="Genomic_DNA"/>
</dbReference>
<reference evidence="15" key="2">
    <citation type="submission" date="2019-11" db="UniProtKB">
        <authorList>
            <consortium name="WormBaseParasite"/>
        </authorList>
    </citation>
    <scope>IDENTIFICATION</scope>
</reference>
<evidence type="ECO:0000256" key="4">
    <source>
        <dbReference type="ARBA" id="ARBA00005028"/>
    </source>
</evidence>
<comment type="similarity">
    <text evidence="5 9">Belongs to the aldose epimerase family.</text>
</comment>
<feature type="active site" description="Proton donor" evidence="10">
    <location>
        <position position="210"/>
    </location>
</feature>
<dbReference type="CDD" id="cd09019">
    <property type="entry name" value="galactose_mutarotase_like"/>
    <property type="match status" value="1"/>
</dbReference>
<dbReference type="PANTHER" id="PTHR10091:SF0">
    <property type="entry name" value="GALACTOSE MUTAROTASE"/>
    <property type="match status" value="1"/>
</dbReference>
<dbReference type="Pfam" id="PF01263">
    <property type="entry name" value="Aldose_epim"/>
    <property type="match status" value="1"/>
</dbReference>
<comment type="catalytic activity">
    <reaction evidence="2">
        <text>alpha-D-galactose = beta-D-galactose</text>
        <dbReference type="Rhea" id="RHEA:28675"/>
        <dbReference type="ChEBI" id="CHEBI:27667"/>
        <dbReference type="ChEBI" id="CHEBI:28061"/>
        <dbReference type="EC" id="5.1.3.3"/>
    </reaction>
    <physiologicalReaction direction="right-to-left" evidence="2">
        <dbReference type="Rhea" id="RHEA:28677"/>
    </physiologicalReaction>
</comment>
<dbReference type="GO" id="GO:0033499">
    <property type="term" value="P:galactose catabolic process via UDP-galactose, Leloir pathway"/>
    <property type="evidence" value="ECO:0007669"/>
    <property type="project" value="TreeGrafter"/>
</dbReference>
<keyword evidence="7 9" id="KW-0119">Carbohydrate metabolism</keyword>
<dbReference type="UniPathway" id="UPA00242"/>
<dbReference type="PANTHER" id="PTHR10091">
    <property type="entry name" value="ALDOSE-1-EPIMERASE"/>
    <property type="match status" value="1"/>
</dbReference>
<dbReference type="InterPro" id="IPR015443">
    <property type="entry name" value="Aldose_1-epimerase"/>
</dbReference>
<evidence type="ECO:0000313" key="14">
    <source>
        <dbReference type="Proteomes" id="UP000267029"/>
    </source>
</evidence>
<comment type="pathway">
    <text evidence="3">Carbohydrate metabolism; galactose metabolism.</text>
</comment>
<dbReference type="InterPro" id="IPR018052">
    <property type="entry name" value="Ald1_epimerase_CS"/>
</dbReference>
<feature type="active site" description="Proton acceptor" evidence="10">
    <location>
        <position position="349"/>
    </location>
</feature>
<dbReference type="GO" id="GO:0030246">
    <property type="term" value="F:carbohydrate binding"/>
    <property type="evidence" value="ECO:0007669"/>
    <property type="project" value="InterPro"/>
</dbReference>
<dbReference type="PIRSF" id="PIRSF005096">
    <property type="entry name" value="GALM"/>
    <property type="match status" value="1"/>
</dbReference>
<dbReference type="GO" id="GO:0004034">
    <property type="term" value="F:aldose 1-epimerase activity"/>
    <property type="evidence" value="ECO:0007669"/>
    <property type="project" value="UniProtKB-EC"/>
</dbReference>
<reference evidence="13 14" key="1">
    <citation type="submission" date="2018-10" db="EMBL/GenBank/DDBJ databases">
        <authorList>
            <consortium name="Pathogen Informatics"/>
        </authorList>
    </citation>
    <scope>NUCLEOTIDE SEQUENCE [LARGE SCALE GENOMIC DNA]</scope>
</reference>
<dbReference type="Proteomes" id="UP000267029">
    <property type="component" value="Unassembled WGS sequence"/>
</dbReference>
<evidence type="ECO:0000256" key="1">
    <source>
        <dbReference type="ARBA" id="ARBA00001614"/>
    </source>
</evidence>
<evidence type="ECO:0000256" key="9">
    <source>
        <dbReference type="PIRNR" id="PIRNR005096"/>
    </source>
</evidence>
<name>A0A0R3UAI3_MESCO</name>
<proteinExistence type="inferred from homology"/>
<dbReference type="InterPro" id="IPR047215">
    <property type="entry name" value="Galactose_mutarotase-like"/>
</dbReference>
<organism evidence="13 14">
    <name type="scientific">Mesocestoides corti</name>
    <name type="common">Flatworm</name>
    <dbReference type="NCBI Taxonomy" id="53468"/>
    <lineage>
        <taxon>Eukaryota</taxon>
        <taxon>Metazoa</taxon>
        <taxon>Spiralia</taxon>
        <taxon>Lophotrochozoa</taxon>
        <taxon>Platyhelminthes</taxon>
        <taxon>Cestoda</taxon>
        <taxon>Eucestoda</taxon>
        <taxon>Cyclophyllidea</taxon>
        <taxon>Mesocestoididae</taxon>
        <taxon>Mesocestoides</taxon>
    </lineage>
</organism>
<keyword evidence="14" id="KW-1185">Reference proteome</keyword>
<protein>
    <recommendedName>
        <fullName evidence="9">Aldose 1-epimerase</fullName>
        <ecNumber evidence="9">5.1.3.3</ecNumber>
    </recommendedName>
</protein>
<dbReference type="EC" id="5.1.3.3" evidence="9"/>
<dbReference type="UniPathway" id="UPA00214"/>
<dbReference type="SUPFAM" id="SSF74650">
    <property type="entry name" value="Galactose mutarotase-like"/>
    <property type="match status" value="1"/>
</dbReference>
<evidence type="ECO:0000256" key="11">
    <source>
        <dbReference type="PIRSR" id="PIRSR005096-2"/>
    </source>
</evidence>
<gene>
    <name evidence="13" type="ORF">MCOS_LOCUS3932</name>
</gene>
<accession>A0A0R3UAI3</accession>
<sequence>MEEWGKTSQGIPIQRITIRPTLSEKLATGPEAEVWTKVRALIITYGAAIQQLWIPGFTDSGGKKKNGLSVADVVLGYSDLTGYEKNPSYQGVIVGRVAGRVSNGKFTLPIELDPSISTVYKLSKNQQKKHCLHGGNTGLSFRAWQVVERKQDSVRLKVTSVDGEDGFPGNLTVYVTYRLSLDEETHQLHLGIDYFASITDGICPINLTNHTYFNLAGHRAGPDALDRHFVCIKADKMCEFDGENIPTGRLLKVGRVDGTDLRHMICLKEGLRKIHPPPHQGFDDFYVFRDLPEEDSKVTVNEPNSCRRIDLFTDQPGVQFYTGNYLDPKSDPVGKDTFSYPPHAGFCLEAQGFPDAVNRSNFPKRFVAPCGRSYTQKTKYVFSVQRNENHHQ</sequence>
<evidence type="ECO:0000256" key="12">
    <source>
        <dbReference type="PIRSR" id="PIRSR005096-3"/>
    </source>
</evidence>
<evidence type="ECO:0000313" key="13">
    <source>
        <dbReference type="EMBL" id="VDD77929.1"/>
    </source>
</evidence>